<dbReference type="GO" id="GO:0006310">
    <property type="term" value="P:DNA recombination"/>
    <property type="evidence" value="ECO:0007669"/>
    <property type="project" value="UniProtKB-KW"/>
</dbReference>
<evidence type="ECO:0000259" key="5">
    <source>
        <dbReference type="PROSITE" id="PS51898"/>
    </source>
</evidence>
<comment type="similarity">
    <text evidence="1">Belongs to the 'phage' integrase family.</text>
</comment>
<dbReference type="Gene3D" id="1.10.150.130">
    <property type="match status" value="1"/>
</dbReference>
<protein>
    <submittedName>
        <fullName evidence="6">Integrase</fullName>
    </submittedName>
</protein>
<evidence type="ECO:0000256" key="2">
    <source>
        <dbReference type="ARBA" id="ARBA00022908"/>
    </source>
</evidence>
<dbReference type="InterPro" id="IPR013762">
    <property type="entry name" value="Integrase-like_cat_sf"/>
</dbReference>
<organism evidence="6 7">
    <name type="scientific">Methylomonas lenta</name>
    <dbReference type="NCBI Taxonomy" id="980561"/>
    <lineage>
        <taxon>Bacteria</taxon>
        <taxon>Pseudomonadati</taxon>
        <taxon>Pseudomonadota</taxon>
        <taxon>Gammaproteobacteria</taxon>
        <taxon>Methylococcales</taxon>
        <taxon>Methylococcaceae</taxon>
        <taxon>Methylomonas</taxon>
    </lineage>
</organism>
<dbReference type="InterPro" id="IPR050090">
    <property type="entry name" value="Tyrosine_recombinase_XerCD"/>
</dbReference>
<dbReference type="Proteomes" id="UP000078476">
    <property type="component" value="Unassembled WGS sequence"/>
</dbReference>
<evidence type="ECO:0000313" key="7">
    <source>
        <dbReference type="Proteomes" id="UP000078476"/>
    </source>
</evidence>
<dbReference type="InterPro" id="IPR011010">
    <property type="entry name" value="DNA_brk_join_enz"/>
</dbReference>
<evidence type="ECO:0000256" key="3">
    <source>
        <dbReference type="ARBA" id="ARBA00023125"/>
    </source>
</evidence>
<proteinExistence type="inferred from homology"/>
<keyword evidence="7" id="KW-1185">Reference proteome</keyword>
<dbReference type="Gene3D" id="1.10.443.10">
    <property type="entry name" value="Intergrase catalytic core"/>
    <property type="match status" value="1"/>
</dbReference>
<dbReference type="OrthoDB" id="9057547at2"/>
<dbReference type="STRING" id="980561.A1359_14505"/>
<name>A0A177N0G7_9GAMM</name>
<dbReference type="EMBL" id="LUUI01000142">
    <property type="protein sequence ID" value="OAI11355.1"/>
    <property type="molecule type" value="Genomic_DNA"/>
</dbReference>
<keyword evidence="3" id="KW-0238">DNA-binding</keyword>
<reference evidence="6 7" key="1">
    <citation type="submission" date="2016-03" db="EMBL/GenBank/DDBJ databases">
        <authorList>
            <person name="Ploux O."/>
        </authorList>
    </citation>
    <scope>NUCLEOTIDE SEQUENCE [LARGE SCALE GENOMIC DNA]</scope>
    <source>
        <strain evidence="6 7">R-45370</strain>
    </source>
</reference>
<dbReference type="PANTHER" id="PTHR30349:SF64">
    <property type="entry name" value="PROPHAGE INTEGRASE INTD-RELATED"/>
    <property type="match status" value="1"/>
</dbReference>
<feature type="domain" description="Tyr recombinase" evidence="5">
    <location>
        <begin position="175"/>
        <end position="361"/>
    </location>
</feature>
<dbReference type="GO" id="GO:0015074">
    <property type="term" value="P:DNA integration"/>
    <property type="evidence" value="ECO:0007669"/>
    <property type="project" value="UniProtKB-KW"/>
</dbReference>
<evidence type="ECO:0000313" key="6">
    <source>
        <dbReference type="EMBL" id="OAI11355.1"/>
    </source>
</evidence>
<dbReference type="PANTHER" id="PTHR30349">
    <property type="entry name" value="PHAGE INTEGRASE-RELATED"/>
    <property type="match status" value="1"/>
</dbReference>
<dbReference type="PROSITE" id="PS51898">
    <property type="entry name" value="TYR_RECOMBINASE"/>
    <property type="match status" value="1"/>
</dbReference>
<dbReference type="Pfam" id="PF00589">
    <property type="entry name" value="Phage_integrase"/>
    <property type="match status" value="1"/>
</dbReference>
<evidence type="ECO:0000256" key="4">
    <source>
        <dbReference type="ARBA" id="ARBA00023172"/>
    </source>
</evidence>
<dbReference type="AlphaFoldDB" id="A0A177N0G7"/>
<dbReference type="InterPro" id="IPR010998">
    <property type="entry name" value="Integrase_recombinase_N"/>
</dbReference>
<dbReference type="SUPFAM" id="SSF56349">
    <property type="entry name" value="DNA breaking-rejoining enzymes"/>
    <property type="match status" value="1"/>
</dbReference>
<dbReference type="InterPro" id="IPR002104">
    <property type="entry name" value="Integrase_catalytic"/>
</dbReference>
<gene>
    <name evidence="6" type="ORF">A1359_14505</name>
</gene>
<dbReference type="GO" id="GO:0003677">
    <property type="term" value="F:DNA binding"/>
    <property type="evidence" value="ECO:0007669"/>
    <property type="project" value="UniProtKB-KW"/>
</dbReference>
<accession>A0A177N0G7</accession>
<keyword evidence="4" id="KW-0233">DNA recombination</keyword>
<dbReference type="RefSeq" id="WP_066985849.1">
    <property type="nucleotide sequence ID" value="NZ_LUUI01000142.1"/>
</dbReference>
<evidence type="ECO:0000256" key="1">
    <source>
        <dbReference type="ARBA" id="ARBA00008857"/>
    </source>
</evidence>
<sequence length="371" mass="41632">MATITERTDKDGKPRYTVEIRLKGHPRETATFKRLTDAKKWAASTESAIREGRHFKTSAAKKHTFADAIERYTREILPTEFTATEQGNRRPILEWWASQIGHCVMADLSTATFADCRNTLATTGGRKGRPLAAATIKKHFVVATDVLKRCVTEWHWLEQSPLKDGGVKLPELPRGIVRFLDDDELNRLTIACKESPNPLLFPAFVLSISTGMRQGETMNLYWREPETPPTEGAWGVVNLADACIILHETKNGDRRRVPVASQALLELQKLSKVRRLDSALVFPSPTHPNQPIELKKAWLNALKHAEVNNFRWHDLRHCTASYLAMGGASMVEIAAVLGHKTLDMVKRYSHLSDGHIANVVERMNSKLFGGA</sequence>
<dbReference type="CDD" id="cd00796">
    <property type="entry name" value="INT_Rci_Hp1_C"/>
    <property type="match status" value="1"/>
</dbReference>
<keyword evidence="2" id="KW-0229">DNA integration</keyword>
<comment type="caution">
    <text evidence="6">The sequence shown here is derived from an EMBL/GenBank/DDBJ whole genome shotgun (WGS) entry which is preliminary data.</text>
</comment>